<evidence type="ECO:0000313" key="4">
    <source>
        <dbReference type="Proteomes" id="UP000199107"/>
    </source>
</evidence>
<dbReference type="Proteomes" id="UP000199107">
    <property type="component" value="Unassembled WGS sequence"/>
</dbReference>
<evidence type="ECO:0000256" key="2">
    <source>
        <dbReference type="SAM" id="SignalP"/>
    </source>
</evidence>
<reference evidence="4" key="1">
    <citation type="submission" date="2016-10" db="EMBL/GenBank/DDBJ databases">
        <authorList>
            <person name="Varghese N."/>
            <person name="Submissions S."/>
        </authorList>
    </citation>
    <scope>NUCLEOTIDE SEQUENCE [LARGE SCALE GENOMIC DNA]</scope>
    <source>
        <strain evidence="4">AAP</strain>
    </source>
</reference>
<dbReference type="CDD" id="cd07012">
    <property type="entry name" value="PBP2_Bug_TTT"/>
    <property type="match status" value="1"/>
</dbReference>
<dbReference type="EMBL" id="FNGH01000003">
    <property type="protein sequence ID" value="SDL24311.1"/>
    <property type="molecule type" value="Genomic_DNA"/>
</dbReference>
<dbReference type="PANTHER" id="PTHR42928:SF5">
    <property type="entry name" value="BLR1237 PROTEIN"/>
    <property type="match status" value="1"/>
</dbReference>
<dbReference type="Gene3D" id="3.40.190.150">
    <property type="entry name" value="Bordetella uptake gene, domain 1"/>
    <property type="match status" value="1"/>
</dbReference>
<proteinExistence type="inferred from homology"/>
<gene>
    <name evidence="3" type="ORF">SAMN05192555_103168</name>
</gene>
<evidence type="ECO:0000256" key="1">
    <source>
        <dbReference type="ARBA" id="ARBA00006987"/>
    </source>
</evidence>
<dbReference type="STRING" id="48727.SAMN05192555_103168"/>
<keyword evidence="3" id="KW-0675">Receptor</keyword>
<dbReference type="Gene3D" id="3.40.190.10">
    <property type="entry name" value="Periplasmic binding protein-like II"/>
    <property type="match status" value="1"/>
</dbReference>
<dbReference type="PANTHER" id="PTHR42928">
    <property type="entry name" value="TRICARBOXYLATE-BINDING PROTEIN"/>
    <property type="match status" value="1"/>
</dbReference>
<name>A0A1G9IGE5_9GAMM</name>
<feature type="chain" id="PRO_5011552252" evidence="2">
    <location>
        <begin position="25"/>
        <end position="329"/>
    </location>
</feature>
<protein>
    <submittedName>
        <fullName evidence="3">Tripartite-type tricarboxylate transporter, receptor component TctC</fullName>
    </submittedName>
</protein>
<evidence type="ECO:0000313" key="3">
    <source>
        <dbReference type="EMBL" id="SDL24311.1"/>
    </source>
</evidence>
<organism evidence="3 4">
    <name type="scientific">Franzmannia pantelleriensis</name>
    <dbReference type="NCBI Taxonomy" id="48727"/>
    <lineage>
        <taxon>Bacteria</taxon>
        <taxon>Pseudomonadati</taxon>
        <taxon>Pseudomonadota</taxon>
        <taxon>Gammaproteobacteria</taxon>
        <taxon>Oceanospirillales</taxon>
        <taxon>Halomonadaceae</taxon>
        <taxon>Franzmannia</taxon>
    </lineage>
</organism>
<dbReference type="Pfam" id="PF03401">
    <property type="entry name" value="TctC"/>
    <property type="match status" value="1"/>
</dbReference>
<accession>A0A1G9IGE5</accession>
<sequence>MMTPKMSKMSVAVSAAMISTAMMATSVAASDAESLLGSDPIRIVMPYGAGGSTDITARIIAANAAEYCGTRIDVVSMPGAGGMEGLQFVADAEPNGHTILMADYSATITQTLTEDTDWEVEDWVPIVHLTDWKPTVYVKADHPIQSIEDWVEMAEAEPNTLVFGHADPLSLVHLPLVLLEMETGIENVHLPTTGGGETRTMILGGHAHLGMTLPPSIVSNVEEGEVTAIGVFADERSDVLPDVPTFQEAGYDVSFEAPLLVYTYSDVSDEIQQALSDCIMAGLETETAQTMSSQASAGLNNVQGRESAQQIYRDTTVRVEEVLAAIEQD</sequence>
<dbReference type="AlphaFoldDB" id="A0A1G9IGE5"/>
<dbReference type="PIRSF" id="PIRSF017082">
    <property type="entry name" value="YflP"/>
    <property type="match status" value="1"/>
</dbReference>
<dbReference type="InterPro" id="IPR005064">
    <property type="entry name" value="BUG"/>
</dbReference>
<keyword evidence="4" id="KW-1185">Reference proteome</keyword>
<comment type="similarity">
    <text evidence="1">Belongs to the UPF0065 (bug) family.</text>
</comment>
<feature type="signal peptide" evidence="2">
    <location>
        <begin position="1"/>
        <end position="24"/>
    </location>
</feature>
<dbReference type="InterPro" id="IPR042100">
    <property type="entry name" value="Bug_dom1"/>
</dbReference>
<keyword evidence="2" id="KW-0732">Signal</keyword>